<sequence>MESKSTRNTSTTLRFDEAQMTTSKDRLHYDIGLTSLQKDTDATTCRHRGSVAVITYNQEGLVCRRNFTTGRKCVLRSGRVICCCIEEEECRQLESSVWGLMNAIQYIERRY</sequence>
<evidence type="ECO:0000313" key="2">
    <source>
        <dbReference type="WBParaSite" id="PgB25_g020_t01"/>
    </source>
</evidence>
<proteinExistence type="predicted"/>
<name>A0A914ZVQ1_PARUN</name>
<organism evidence="1 2">
    <name type="scientific">Parascaris univalens</name>
    <name type="common">Nematode worm</name>
    <dbReference type="NCBI Taxonomy" id="6257"/>
    <lineage>
        <taxon>Eukaryota</taxon>
        <taxon>Metazoa</taxon>
        <taxon>Ecdysozoa</taxon>
        <taxon>Nematoda</taxon>
        <taxon>Chromadorea</taxon>
        <taxon>Rhabditida</taxon>
        <taxon>Spirurina</taxon>
        <taxon>Ascaridomorpha</taxon>
        <taxon>Ascaridoidea</taxon>
        <taxon>Ascarididae</taxon>
        <taxon>Parascaris</taxon>
    </lineage>
</organism>
<protein>
    <submittedName>
        <fullName evidence="2">SWIM-type domain-containing protein</fullName>
    </submittedName>
</protein>
<evidence type="ECO:0000313" key="1">
    <source>
        <dbReference type="Proteomes" id="UP000887569"/>
    </source>
</evidence>
<accession>A0A914ZVQ1</accession>
<keyword evidence="1" id="KW-1185">Reference proteome</keyword>
<dbReference type="Proteomes" id="UP000887569">
    <property type="component" value="Unplaced"/>
</dbReference>
<reference evidence="2" key="1">
    <citation type="submission" date="2022-11" db="UniProtKB">
        <authorList>
            <consortium name="WormBaseParasite"/>
        </authorList>
    </citation>
    <scope>IDENTIFICATION</scope>
</reference>
<dbReference type="WBParaSite" id="PgB25_g020_t01">
    <property type="protein sequence ID" value="PgB25_g020_t01"/>
    <property type="gene ID" value="PgB25_g020"/>
</dbReference>
<dbReference type="AlphaFoldDB" id="A0A914ZVQ1"/>